<evidence type="ECO:0000256" key="1">
    <source>
        <dbReference type="SAM" id="Phobius"/>
    </source>
</evidence>
<dbReference type="PANTHER" id="PTHR14969">
    <property type="entry name" value="SPHINGOSINE-1-PHOSPHATE PHOSPHOHYDROLASE"/>
    <property type="match status" value="1"/>
</dbReference>
<evidence type="ECO:0000313" key="3">
    <source>
        <dbReference type="EMBL" id="UXE62457.1"/>
    </source>
</evidence>
<dbReference type="EMBL" id="CP073041">
    <property type="protein sequence ID" value="UXE62457.1"/>
    <property type="molecule type" value="Genomic_DNA"/>
</dbReference>
<feature type="transmembrane region" description="Helical" evidence="1">
    <location>
        <begin position="153"/>
        <end position="172"/>
    </location>
</feature>
<accession>A0A977PXB1</accession>
<feature type="transmembrane region" description="Helical" evidence="1">
    <location>
        <begin position="179"/>
        <end position="201"/>
    </location>
</feature>
<dbReference type="Pfam" id="PF01569">
    <property type="entry name" value="PAP2"/>
    <property type="match status" value="1"/>
</dbReference>
<feature type="transmembrane region" description="Helical" evidence="1">
    <location>
        <begin position="20"/>
        <end position="40"/>
    </location>
</feature>
<feature type="transmembrane region" description="Helical" evidence="1">
    <location>
        <begin position="207"/>
        <end position="225"/>
    </location>
</feature>
<dbReference type="InterPro" id="IPR036938">
    <property type="entry name" value="PAP2/HPO_sf"/>
</dbReference>
<dbReference type="SUPFAM" id="SSF48317">
    <property type="entry name" value="Acid phosphatase/Vanadium-dependent haloperoxidase"/>
    <property type="match status" value="1"/>
</dbReference>
<evidence type="ECO:0000259" key="2">
    <source>
        <dbReference type="SMART" id="SM00014"/>
    </source>
</evidence>
<feature type="transmembrane region" description="Helical" evidence="1">
    <location>
        <begin position="76"/>
        <end position="99"/>
    </location>
</feature>
<sequence>MTLKIPFKTPSPKPVESVPWLQAIGIVPLIISLIIIVLLATVGPLFASNQEIALDVALLEKLHQFIPGFVGQILRLIYMITGVHVTLFFVLGSLGLLLWKRYWEEAKFLAFATLGILLIIDRVLKPLFNRIRPGSFSSDLSSLVDVDGKSFPSGHAAGSVVFYFYMAFLLATHFPQHRFYIYLGATGWVGLIGLSSMYCRVHWGSDIFAGYAVGYIWLTLSLALLKRADPQTYFAKTTQL</sequence>
<dbReference type="KEGG" id="wna:KA717_06730"/>
<keyword evidence="1" id="KW-1133">Transmembrane helix</keyword>
<feature type="transmembrane region" description="Helical" evidence="1">
    <location>
        <begin position="106"/>
        <end position="124"/>
    </location>
</feature>
<dbReference type="Gene3D" id="1.20.144.10">
    <property type="entry name" value="Phosphatidic acid phosphatase type 2/haloperoxidase"/>
    <property type="match status" value="1"/>
</dbReference>
<dbReference type="Proteomes" id="UP001065613">
    <property type="component" value="Chromosome"/>
</dbReference>
<dbReference type="AlphaFoldDB" id="A0A977PXB1"/>
<gene>
    <name evidence="3" type="ORF">KA717_06730</name>
</gene>
<dbReference type="InterPro" id="IPR000326">
    <property type="entry name" value="PAP2/HPO"/>
</dbReference>
<protein>
    <submittedName>
        <fullName evidence="3">Phosphatase PAP2 family protein</fullName>
    </submittedName>
</protein>
<dbReference type="SMART" id="SM00014">
    <property type="entry name" value="acidPPc"/>
    <property type="match status" value="1"/>
</dbReference>
<feature type="domain" description="Phosphatidic acid phosphatase type 2/haloperoxidase" evidence="2">
    <location>
        <begin position="106"/>
        <end position="222"/>
    </location>
</feature>
<dbReference type="CDD" id="cd03392">
    <property type="entry name" value="PAP2_like_2"/>
    <property type="match status" value="1"/>
</dbReference>
<reference evidence="3" key="1">
    <citation type="submission" date="2021-04" db="EMBL/GenBank/DDBJ databases">
        <title>Genome sequence of Woronichinia naegeliana from Washington state freshwater lake bloom.</title>
        <authorList>
            <person name="Dreher T.W."/>
        </authorList>
    </citation>
    <scope>NUCLEOTIDE SEQUENCE</scope>
    <source>
        <strain evidence="3">WA131</strain>
    </source>
</reference>
<proteinExistence type="predicted"/>
<organism evidence="3">
    <name type="scientific">Woronichinia naegeliana WA131</name>
    <dbReference type="NCBI Taxonomy" id="2824559"/>
    <lineage>
        <taxon>Bacteria</taxon>
        <taxon>Bacillati</taxon>
        <taxon>Cyanobacteriota</taxon>
        <taxon>Cyanophyceae</taxon>
        <taxon>Synechococcales</taxon>
        <taxon>Coelosphaeriaceae</taxon>
        <taxon>Woronichinia</taxon>
    </lineage>
</organism>
<name>A0A977PXB1_9CYAN</name>
<keyword evidence="1" id="KW-0812">Transmembrane</keyword>
<dbReference type="PANTHER" id="PTHR14969:SF13">
    <property type="entry name" value="AT30094P"/>
    <property type="match status" value="1"/>
</dbReference>
<keyword evidence="1" id="KW-0472">Membrane</keyword>